<organism evidence="2 3">
    <name type="scientific">Nocardia speluncae</name>
    <dbReference type="NCBI Taxonomy" id="419477"/>
    <lineage>
        <taxon>Bacteria</taxon>
        <taxon>Bacillati</taxon>
        <taxon>Actinomycetota</taxon>
        <taxon>Actinomycetes</taxon>
        <taxon>Mycobacteriales</taxon>
        <taxon>Nocardiaceae</taxon>
        <taxon>Nocardia</taxon>
    </lineage>
</organism>
<feature type="compositionally biased region" description="Basic residues" evidence="1">
    <location>
        <begin position="42"/>
        <end position="58"/>
    </location>
</feature>
<keyword evidence="3" id="KW-1185">Reference proteome</keyword>
<feature type="compositionally biased region" description="Basic and acidic residues" evidence="1">
    <location>
        <begin position="28"/>
        <end position="41"/>
    </location>
</feature>
<proteinExistence type="predicted"/>
<dbReference type="EMBL" id="JAAXOO010000002">
    <property type="protein sequence ID" value="NKY33533.1"/>
    <property type="molecule type" value="Genomic_DNA"/>
</dbReference>
<dbReference type="RefSeq" id="WP_068039718.1">
    <property type="nucleotide sequence ID" value="NZ_JAAXOO010000002.1"/>
</dbReference>
<dbReference type="AlphaFoldDB" id="A0A846XFZ9"/>
<comment type="caution">
    <text evidence="2">The sequence shown here is derived from an EMBL/GenBank/DDBJ whole genome shotgun (WGS) entry which is preliminary data.</text>
</comment>
<feature type="compositionally biased region" description="Polar residues" evidence="1">
    <location>
        <begin position="69"/>
        <end position="78"/>
    </location>
</feature>
<gene>
    <name evidence="2" type="ORF">HGA13_10670</name>
</gene>
<feature type="region of interest" description="Disordered" evidence="1">
    <location>
        <begin position="27"/>
        <end position="78"/>
    </location>
</feature>
<evidence type="ECO:0000313" key="3">
    <source>
        <dbReference type="Proteomes" id="UP000565715"/>
    </source>
</evidence>
<evidence type="ECO:0000313" key="2">
    <source>
        <dbReference type="EMBL" id="NKY33533.1"/>
    </source>
</evidence>
<protein>
    <submittedName>
        <fullName evidence="2">Uncharacterized protein</fullName>
    </submittedName>
</protein>
<accession>A0A846XFZ9</accession>
<reference evidence="2 3" key="1">
    <citation type="submission" date="2020-04" db="EMBL/GenBank/DDBJ databases">
        <title>MicrobeNet Type strains.</title>
        <authorList>
            <person name="Nicholson A.C."/>
        </authorList>
    </citation>
    <scope>NUCLEOTIDE SEQUENCE [LARGE SCALE GENOMIC DNA]</scope>
    <source>
        <strain evidence="2 3">DSM 45078</strain>
    </source>
</reference>
<name>A0A846XFZ9_9NOCA</name>
<dbReference type="Proteomes" id="UP000565715">
    <property type="component" value="Unassembled WGS sequence"/>
</dbReference>
<evidence type="ECO:0000256" key="1">
    <source>
        <dbReference type="SAM" id="MobiDB-lite"/>
    </source>
</evidence>
<sequence length="78" mass="8734">MITLGYVVAVGLPLAVLVWALAWPAPRAEAEPTRSAPNRDRTRVRRVTTRQQRNVRRRPSVEVDACSFGQENQRAGHA</sequence>